<evidence type="ECO:0000313" key="5">
    <source>
        <dbReference type="EMBL" id="TDZ37637.1"/>
    </source>
</evidence>
<dbReference type="SMART" id="SM00248">
    <property type="entry name" value="ANK"/>
    <property type="match status" value="3"/>
</dbReference>
<organism evidence="5 6">
    <name type="scientific">Colletotrichum trifolii</name>
    <dbReference type="NCBI Taxonomy" id="5466"/>
    <lineage>
        <taxon>Eukaryota</taxon>
        <taxon>Fungi</taxon>
        <taxon>Dikarya</taxon>
        <taxon>Ascomycota</taxon>
        <taxon>Pezizomycotina</taxon>
        <taxon>Sordariomycetes</taxon>
        <taxon>Hypocreomycetidae</taxon>
        <taxon>Glomerellales</taxon>
        <taxon>Glomerellaceae</taxon>
        <taxon>Colletotrichum</taxon>
        <taxon>Colletotrichum orbiculare species complex</taxon>
    </lineage>
</organism>
<dbReference type="PROSITE" id="PS50297">
    <property type="entry name" value="ANK_REP_REGION"/>
    <property type="match status" value="2"/>
</dbReference>
<feature type="repeat" description="ANK" evidence="3">
    <location>
        <begin position="192"/>
        <end position="220"/>
    </location>
</feature>
<sequence length="323" mass="36226">MSYTRDDRLDVGTGSADRGTQSPAAAASLPPEVIDAVIDQIDNHLDLLRMACLCRSHSDYALKIYYQRYFQSHGLPFVSRLLWPGTHYDDPLKDEPSAVDEAHALVVLRRGTPFCDPNEMWYHQAPNAHDISYLYFRHKGGIGTGYCFGRYPILHLAAYSGLDSIVEHLVESGADVNATPFQHVSEEDVVLSHLTPLFMAAYRGSSNSVRILLDHGARIEESWVAALQSGNGDVVQLLIDREPKLVKDDIVIHDKTMNALSAAVDFCEGDSMPVVRTLLANGADTTCIKDQLWFKFWWHQHEKREPLKVKDGLTVPHRITCDQ</sequence>
<keyword evidence="1" id="KW-0677">Repeat</keyword>
<dbReference type="AlphaFoldDB" id="A0A4R8QFM6"/>
<proteinExistence type="predicted"/>
<dbReference type="Gene3D" id="1.25.40.20">
    <property type="entry name" value="Ankyrin repeat-containing domain"/>
    <property type="match status" value="1"/>
</dbReference>
<keyword evidence="2 3" id="KW-0040">ANK repeat</keyword>
<evidence type="ECO:0000256" key="4">
    <source>
        <dbReference type="SAM" id="MobiDB-lite"/>
    </source>
</evidence>
<dbReference type="EMBL" id="RYZW01000220">
    <property type="protein sequence ID" value="TDZ37637.1"/>
    <property type="molecule type" value="Genomic_DNA"/>
</dbReference>
<evidence type="ECO:0000256" key="2">
    <source>
        <dbReference type="ARBA" id="ARBA00023043"/>
    </source>
</evidence>
<gene>
    <name evidence="5" type="primary">ASB3</name>
    <name evidence="5" type="ORF">CTRI78_v011078</name>
</gene>
<evidence type="ECO:0000256" key="3">
    <source>
        <dbReference type="PROSITE-ProRule" id="PRU00023"/>
    </source>
</evidence>
<protein>
    <submittedName>
        <fullName evidence="5">Ankyrin repeat and SOCS box protein 3</fullName>
    </submittedName>
</protein>
<dbReference type="InterPro" id="IPR036770">
    <property type="entry name" value="Ankyrin_rpt-contain_sf"/>
</dbReference>
<dbReference type="Proteomes" id="UP000295703">
    <property type="component" value="Unassembled WGS sequence"/>
</dbReference>
<dbReference type="STRING" id="5466.A0A4R8QFM6"/>
<dbReference type="PANTHER" id="PTHR24198:SF165">
    <property type="entry name" value="ANKYRIN REPEAT-CONTAINING PROTEIN-RELATED"/>
    <property type="match status" value="1"/>
</dbReference>
<name>A0A4R8QFM6_COLTR</name>
<dbReference type="PANTHER" id="PTHR24198">
    <property type="entry name" value="ANKYRIN REPEAT AND PROTEIN KINASE DOMAIN-CONTAINING PROTEIN"/>
    <property type="match status" value="1"/>
</dbReference>
<dbReference type="PROSITE" id="PS50088">
    <property type="entry name" value="ANK_REPEAT"/>
    <property type="match status" value="2"/>
</dbReference>
<feature type="repeat" description="ANK" evidence="3">
    <location>
        <begin position="154"/>
        <end position="181"/>
    </location>
</feature>
<keyword evidence="6" id="KW-1185">Reference proteome</keyword>
<evidence type="ECO:0000256" key="1">
    <source>
        <dbReference type="ARBA" id="ARBA00022737"/>
    </source>
</evidence>
<accession>A0A4R8QFM6</accession>
<dbReference type="Pfam" id="PF12796">
    <property type="entry name" value="Ank_2"/>
    <property type="match status" value="1"/>
</dbReference>
<feature type="region of interest" description="Disordered" evidence="4">
    <location>
        <begin position="1"/>
        <end position="25"/>
    </location>
</feature>
<feature type="compositionally biased region" description="Basic and acidic residues" evidence="4">
    <location>
        <begin position="1"/>
        <end position="10"/>
    </location>
</feature>
<comment type="caution">
    <text evidence="5">The sequence shown here is derived from an EMBL/GenBank/DDBJ whole genome shotgun (WGS) entry which is preliminary data.</text>
</comment>
<evidence type="ECO:0000313" key="6">
    <source>
        <dbReference type="Proteomes" id="UP000295703"/>
    </source>
</evidence>
<reference evidence="5 6" key="1">
    <citation type="submission" date="2018-12" db="EMBL/GenBank/DDBJ databases">
        <title>Genome sequence and assembly of Colletotrichum trifolii.</title>
        <authorList>
            <person name="Gan P."/>
            <person name="Shirasu K."/>
        </authorList>
    </citation>
    <scope>NUCLEOTIDE SEQUENCE [LARGE SCALE GENOMIC DNA]</scope>
    <source>
        <strain evidence="5 6">543-2</strain>
    </source>
</reference>
<dbReference type="InterPro" id="IPR002110">
    <property type="entry name" value="Ankyrin_rpt"/>
</dbReference>
<dbReference type="SUPFAM" id="SSF48403">
    <property type="entry name" value="Ankyrin repeat"/>
    <property type="match status" value="1"/>
</dbReference>